<name>A0A174REP6_9FIRM</name>
<proteinExistence type="predicted"/>
<evidence type="ECO:0000313" key="1">
    <source>
        <dbReference type="EMBL" id="CUP82516.1"/>
    </source>
</evidence>
<reference evidence="2 4" key="2">
    <citation type="submission" date="2018-06" db="EMBL/GenBank/DDBJ databases">
        <authorList>
            <consortium name="Pathogen Informatics"/>
            <person name="Doyle S."/>
        </authorList>
    </citation>
    <scope>NUCLEOTIDE SEQUENCE [LARGE SCALE GENOMIC DNA]</scope>
    <source>
        <strain evidence="2 4">NCTC11224</strain>
    </source>
</reference>
<dbReference type="AlphaFoldDB" id="A0A174REP6"/>
<organism evidence="1 3">
    <name type="scientific">Enterocloster clostridioformis</name>
    <dbReference type="NCBI Taxonomy" id="1531"/>
    <lineage>
        <taxon>Bacteria</taxon>
        <taxon>Bacillati</taxon>
        <taxon>Bacillota</taxon>
        <taxon>Clostridia</taxon>
        <taxon>Lachnospirales</taxon>
        <taxon>Lachnospiraceae</taxon>
        <taxon>Enterocloster</taxon>
    </lineage>
</organism>
<evidence type="ECO:0000313" key="3">
    <source>
        <dbReference type="Proteomes" id="UP000095512"/>
    </source>
</evidence>
<dbReference type="EMBL" id="CZAB01000054">
    <property type="protein sequence ID" value="CUP82516.1"/>
    <property type="molecule type" value="Genomic_DNA"/>
</dbReference>
<protein>
    <submittedName>
        <fullName evidence="1">Uncharacterized protein</fullName>
    </submittedName>
</protein>
<dbReference type="Proteomes" id="UP000095512">
    <property type="component" value="Unassembled WGS sequence"/>
</dbReference>
<sequence>MVNCFIRREKNFFVGLTKSFCVLRLMEQMDSGSEQHS</sequence>
<reference evidence="1 3" key="1">
    <citation type="submission" date="2015-09" db="EMBL/GenBank/DDBJ databases">
        <authorList>
            <consortium name="Pathogen Informatics"/>
        </authorList>
    </citation>
    <scope>NUCLEOTIDE SEQUENCE [LARGE SCALE GENOMIC DNA]</scope>
    <source>
        <strain evidence="1 3">2789STDY5834865</strain>
    </source>
</reference>
<keyword evidence="4" id="KW-1185">Reference proteome</keyword>
<evidence type="ECO:0000313" key="2">
    <source>
        <dbReference type="EMBL" id="SQB15155.1"/>
    </source>
</evidence>
<dbReference type="Proteomes" id="UP000251853">
    <property type="component" value="Unassembled WGS sequence"/>
</dbReference>
<evidence type="ECO:0000313" key="4">
    <source>
        <dbReference type="Proteomes" id="UP000251853"/>
    </source>
</evidence>
<gene>
    <name evidence="1" type="ORF">ERS852480_04176</name>
    <name evidence="2" type="ORF">NCTC11224_04212</name>
</gene>
<accession>A0A174REP6</accession>
<dbReference type="EMBL" id="UAVW01000016">
    <property type="protein sequence ID" value="SQB15155.1"/>
    <property type="molecule type" value="Genomic_DNA"/>
</dbReference>